<dbReference type="HOGENOM" id="CLU_1155169_0_0_7"/>
<gene>
    <name evidence="1" type="ordered locus">Hoch_4945</name>
</gene>
<dbReference type="AlphaFoldDB" id="D0LU70"/>
<dbReference type="KEGG" id="hoh:Hoch_4945"/>
<evidence type="ECO:0000313" key="2">
    <source>
        <dbReference type="Proteomes" id="UP000001880"/>
    </source>
</evidence>
<dbReference type="RefSeq" id="WP_012830026.1">
    <property type="nucleotide sequence ID" value="NC_013440.1"/>
</dbReference>
<dbReference type="EMBL" id="CP001804">
    <property type="protein sequence ID" value="ACY17434.1"/>
    <property type="molecule type" value="Genomic_DNA"/>
</dbReference>
<organism evidence="1 2">
    <name type="scientific">Haliangium ochraceum (strain DSM 14365 / JCM 11303 / SMP-2)</name>
    <dbReference type="NCBI Taxonomy" id="502025"/>
    <lineage>
        <taxon>Bacteria</taxon>
        <taxon>Pseudomonadati</taxon>
        <taxon>Myxococcota</taxon>
        <taxon>Polyangia</taxon>
        <taxon>Haliangiales</taxon>
        <taxon>Kofleriaceae</taxon>
        <taxon>Haliangium</taxon>
    </lineage>
</organism>
<sequence length="240" mass="26430">MGGCTNCGAKAGCDHRKGDMFAAVDQTLEQLYPTHTWGQPDDLARFGAGIDEEDGQALADELARELDASTFFRPGDADEYCDYIYVLCLGREPCLVQIRDGEVPVPGEIAGDPEAAIHEQYLRVCLSHMARMAGVQQTAMSLLRADGGYLLREEPRPGVYDAPLLRRFQRLVSILPAYDIVHLDFGEISAPPRDFDPGDYAARYGGKPHTANYLFYPQPSNMKTTCFVPEDGAGFSARRS</sequence>
<proteinExistence type="predicted"/>
<protein>
    <submittedName>
        <fullName evidence="1">Uncharacterized protein</fullName>
    </submittedName>
</protein>
<reference evidence="1 2" key="1">
    <citation type="journal article" date="2010" name="Stand. Genomic Sci.">
        <title>Complete genome sequence of Haliangium ochraceum type strain (SMP-2).</title>
        <authorList>
            <consortium name="US DOE Joint Genome Institute (JGI-PGF)"/>
            <person name="Ivanova N."/>
            <person name="Daum C."/>
            <person name="Lang E."/>
            <person name="Abt B."/>
            <person name="Kopitz M."/>
            <person name="Saunders E."/>
            <person name="Lapidus A."/>
            <person name="Lucas S."/>
            <person name="Glavina Del Rio T."/>
            <person name="Nolan M."/>
            <person name="Tice H."/>
            <person name="Copeland A."/>
            <person name="Cheng J.F."/>
            <person name="Chen F."/>
            <person name="Bruce D."/>
            <person name="Goodwin L."/>
            <person name="Pitluck S."/>
            <person name="Mavromatis K."/>
            <person name="Pati A."/>
            <person name="Mikhailova N."/>
            <person name="Chen A."/>
            <person name="Palaniappan K."/>
            <person name="Land M."/>
            <person name="Hauser L."/>
            <person name="Chang Y.J."/>
            <person name="Jeffries C.D."/>
            <person name="Detter J.C."/>
            <person name="Brettin T."/>
            <person name="Rohde M."/>
            <person name="Goker M."/>
            <person name="Bristow J."/>
            <person name="Markowitz V."/>
            <person name="Eisen J.A."/>
            <person name="Hugenholtz P."/>
            <person name="Kyrpides N.C."/>
            <person name="Klenk H.P."/>
        </authorList>
    </citation>
    <scope>NUCLEOTIDE SEQUENCE [LARGE SCALE GENOMIC DNA]</scope>
    <source>
        <strain evidence="2">DSM 14365 / CIP 107738 / JCM 11303 / AJ 13395 / SMP-2</strain>
    </source>
</reference>
<keyword evidence="2" id="KW-1185">Reference proteome</keyword>
<accession>D0LU70</accession>
<name>D0LU70_HALO1</name>
<dbReference type="Proteomes" id="UP000001880">
    <property type="component" value="Chromosome"/>
</dbReference>
<evidence type="ECO:0000313" key="1">
    <source>
        <dbReference type="EMBL" id="ACY17434.1"/>
    </source>
</evidence>